<reference evidence="4" key="1">
    <citation type="journal article" date="2019" name="Int. J. Syst. Evol. Microbiol.">
        <title>The Global Catalogue of Microorganisms (GCM) 10K type strain sequencing project: providing services to taxonomists for standard genome sequencing and annotation.</title>
        <authorList>
            <consortium name="The Broad Institute Genomics Platform"/>
            <consortium name="The Broad Institute Genome Sequencing Center for Infectious Disease"/>
            <person name="Wu L."/>
            <person name="Ma J."/>
        </authorList>
    </citation>
    <scope>NUCLEOTIDE SEQUENCE [LARGE SCALE GENOMIC DNA]</scope>
    <source>
        <strain evidence="4">CGMCC 1.15790</strain>
    </source>
</reference>
<dbReference type="RefSeq" id="WP_270897133.1">
    <property type="nucleotide sequence ID" value="NZ_JBHSPF010000059.1"/>
</dbReference>
<evidence type="ECO:0000256" key="2">
    <source>
        <dbReference type="SAM" id="SignalP"/>
    </source>
</evidence>
<dbReference type="Proteomes" id="UP001596143">
    <property type="component" value="Unassembled WGS sequence"/>
</dbReference>
<feature type="signal peptide" evidence="2">
    <location>
        <begin position="1"/>
        <end position="24"/>
    </location>
</feature>
<comment type="caution">
    <text evidence="3">The sequence shown here is derived from an EMBL/GenBank/DDBJ whole genome shotgun (WGS) entry which is preliminary data.</text>
</comment>
<proteinExistence type="predicted"/>
<protein>
    <recommendedName>
        <fullName evidence="5">Phosphatase</fullName>
    </recommendedName>
</protein>
<evidence type="ECO:0000313" key="4">
    <source>
        <dbReference type="Proteomes" id="UP001596143"/>
    </source>
</evidence>
<feature type="region of interest" description="Disordered" evidence="1">
    <location>
        <begin position="22"/>
        <end position="43"/>
    </location>
</feature>
<evidence type="ECO:0000313" key="3">
    <source>
        <dbReference type="EMBL" id="MFC5629408.1"/>
    </source>
</evidence>
<evidence type="ECO:0000256" key="1">
    <source>
        <dbReference type="SAM" id="MobiDB-lite"/>
    </source>
</evidence>
<name>A0ABW0U8Y1_9BACI</name>
<keyword evidence="4" id="KW-1185">Reference proteome</keyword>
<feature type="chain" id="PRO_5045771250" description="Phosphatase" evidence="2">
    <location>
        <begin position="25"/>
        <end position="43"/>
    </location>
</feature>
<evidence type="ECO:0008006" key="5">
    <source>
        <dbReference type="Google" id="ProtNLM"/>
    </source>
</evidence>
<keyword evidence="2" id="KW-0732">Signal</keyword>
<gene>
    <name evidence="3" type="ORF">ACFPTR_11145</name>
</gene>
<accession>A0ABW0U8Y1</accession>
<dbReference type="EMBL" id="JBHSPF010000059">
    <property type="protein sequence ID" value="MFC5629408.1"/>
    <property type="molecule type" value="Genomic_DNA"/>
</dbReference>
<organism evidence="3 4">
    <name type="scientific">Aliibacillus thermotolerans</name>
    <dbReference type="NCBI Taxonomy" id="1834418"/>
    <lineage>
        <taxon>Bacteria</taxon>
        <taxon>Bacillati</taxon>
        <taxon>Bacillota</taxon>
        <taxon>Bacilli</taxon>
        <taxon>Bacillales</taxon>
        <taxon>Bacillaceae</taxon>
        <taxon>Aliibacillus</taxon>
    </lineage>
</organism>
<sequence length="43" mass="4567">MKKFLTAFVLALVVFSTVGGTSLAMTSSNDSEEIGTLDLPHTH</sequence>